<evidence type="ECO:0000313" key="1">
    <source>
        <dbReference type="EMBL" id="RNA31486.1"/>
    </source>
</evidence>
<protein>
    <submittedName>
        <fullName evidence="1">Uncharacterized protein</fullName>
    </submittedName>
</protein>
<dbReference type="AlphaFoldDB" id="A0A3M7S6R5"/>
<organism evidence="1 2">
    <name type="scientific">Brachionus plicatilis</name>
    <name type="common">Marine rotifer</name>
    <name type="synonym">Brachionus muelleri</name>
    <dbReference type="NCBI Taxonomy" id="10195"/>
    <lineage>
        <taxon>Eukaryota</taxon>
        <taxon>Metazoa</taxon>
        <taxon>Spiralia</taxon>
        <taxon>Gnathifera</taxon>
        <taxon>Rotifera</taxon>
        <taxon>Eurotatoria</taxon>
        <taxon>Monogononta</taxon>
        <taxon>Pseudotrocha</taxon>
        <taxon>Ploima</taxon>
        <taxon>Brachionidae</taxon>
        <taxon>Brachionus</taxon>
    </lineage>
</organism>
<dbReference type="EMBL" id="REGN01001939">
    <property type="protein sequence ID" value="RNA31486.1"/>
    <property type="molecule type" value="Genomic_DNA"/>
</dbReference>
<gene>
    <name evidence="1" type="ORF">BpHYR1_053511</name>
</gene>
<name>A0A3M7S6R5_BRAPC</name>
<comment type="caution">
    <text evidence="1">The sequence shown here is derived from an EMBL/GenBank/DDBJ whole genome shotgun (WGS) entry which is preliminary data.</text>
</comment>
<keyword evidence="2" id="KW-1185">Reference proteome</keyword>
<evidence type="ECO:0000313" key="2">
    <source>
        <dbReference type="Proteomes" id="UP000276133"/>
    </source>
</evidence>
<accession>A0A3M7S6R5</accession>
<dbReference type="Proteomes" id="UP000276133">
    <property type="component" value="Unassembled WGS sequence"/>
</dbReference>
<proteinExistence type="predicted"/>
<reference evidence="1 2" key="1">
    <citation type="journal article" date="2018" name="Sci. Rep.">
        <title>Genomic signatures of local adaptation to the degree of environmental predictability in rotifers.</title>
        <authorList>
            <person name="Franch-Gras L."/>
            <person name="Hahn C."/>
            <person name="Garcia-Roger E.M."/>
            <person name="Carmona M.J."/>
            <person name="Serra M."/>
            <person name="Gomez A."/>
        </authorList>
    </citation>
    <scope>NUCLEOTIDE SEQUENCE [LARGE SCALE GENOMIC DNA]</scope>
    <source>
        <strain evidence="1">HYR1</strain>
    </source>
</reference>
<sequence length="81" mass="8978">MAHSSVPRLILKNPLSPHPVPHEFFTIHSIANQQYSMICFLKWIKLEIGIISLTSVMTSNATTNGPFLTNSNFINASLQAP</sequence>